<evidence type="ECO:0000313" key="1">
    <source>
        <dbReference type="EMBL" id="MPM60653.1"/>
    </source>
</evidence>
<gene>
    <name evidence="1" type="ORF">SDC9_107505</name>
</gene>
<comment type="caution">
    <text evidence="1">The sequence shown here is derived from an EMBL/GenBank/DDBJ whole genome shotgun (WGS) entry which is preliminary data.</text>
</comment>
<dbReference type="EMBL" id="VSSQ01017911">
    <property type="protein sequence ID" value="MPM60653.1"/>
    <property type="molecule type" value="Genomic_DNA"/>
</dbReference>
<reference evidence="1" key="1">
    <citation type="submission" date="2019-08" db="EMBL/GenBank/DDBJ databases">
        <authorList>
            <person name="Kucharzyk K."/>
            <person name="Murdoch R.W."/>
            <person name="Higgins S."/>
            <person name="Loffler F."/>
        </authorList>
    </citation>
    <scope>NUCLEOTIDE SEQUENCE</scope>
</reference>
<protein>
    <submittedName>
        <fullName evidence="1">Uncharacterized protein</fullName>
    </submittedName>
</protein>
<dbReference type="AlphaFoldDB" id="A0A645BBU5"/>
<proteinExistence type="predicted"/>
<organism evidence="1">
    <name type="scientific">bioreactor metagenome</name>
    <dbReference type="NCBI Taxonomy" id="1076179"/>
    <lineage>
        <taxon>unclassified sequences</taxon>
        <taxon>metagenomes</taxon>
        <taxon>ecological metagenomes</taxon>
    </lineage>
</organism>
<sequence length="99" mass="11138">MAGSERIRGYVLDAVFYQHKGAGAGENVYHCQRHGLYDSDGGDDRARRCLRFAAEDLALRRRLPDGAQAKHRHGRNGCLFNLDVCPVRHGGLRELCHLH</sequence>
<accession>A0A645BBU5</accession>
<name>A0A645BBU5_9ZZZZ</name>